<dbReference type="InterPro" id="IPR013976">
    <property type="entry name" value="HDOD"/>
</dbReference>
<gene>
    <name evidence="2" type="ORF">NM06_00555</name>
</gene>
<dbReference type="RefSeq" id="WP_038187071.1">
    <property type="nucleotide sequence ID" value="NZ_JRWP01000002.1"/>
</dbReference>
<dbReference type="EMBL" id="JRWP01000002">
    <property type="protein sequence ID" value="KGY10697.1"/>
    <property type="molecule type" value="Genomic_DNA"/>
</dbReference>
<protein>
    <recommendedName>
        <fullName evidence="1">HDOD domain-containing protein</fullName>
    </recommendedName>
</protein>
<dbReference type="Proteomes" id="UP000030451">
    <property type="component" value="Unassembled WGS sequence"/>
</dbReference>
<evidence type="ECO:0000313" key="2">
    <source>
        <dbReference type="EMBL" id="KGY10697.1"/>
    </source>
</evidence>
<evidence type="ECO:0000259" key="1">
    <source>
        <dbReference type="Pfam" id="PF08668"/>
    </source>
</evidence>
<reference evidence="2 3" key="1">
    <citation type="submission" date="2014-10" db="EMBL/GenBank/DDBJ databases">
        <title>Genome sequencing of Vibrio sinaloensis T08.</title>
        <authorList>
            <person name="Chan K.-G."/>
            <person name="Mohamad N.I."/>
        </authorList>
    </citation>
    <scope>NUCLEOTIDE SEQUENCE [LARGE SCALE GENOMIC DNA]</scope>
    <source>
        <strain evidence="2 3">T08</strain>
    </source>
</reference>
<name>A0A0A5HYQ5_PHOS4</name>
<accession>A0A0A5HYQ5</accession>
<proteinExistence type="predicted"/>
<organism evidence="2 3">
    <name type="scientific">Photobacterium sp. (strain ATCC 43367)</name>
    <dbReference type="NCBI Taxonomy" id="379097"/>
    <lineage>
        <taxon>Bacteria</taxon>
        <taxon>Pseudomonadati</taxon>
        <taxon>Pseudomonadota</taxon>
        <taxon>Gammaproteobacteria</taxon>
        <taxon>Vibrionales</taxon>
        <taxon>Vibrionaceae</taxon>
        <taxon>Vibrio</taxon>
        <taxon>Vibrio oreintalis group</taxon>
    </lineage>
</organism>
<evidence type="ECO:0000313" key="3">
    <source>
        <dbReference type="Proteomes" id="UP000030451"/>
    </source>
</evidence>
<dbReference type="STRING" id="379097.SE23_20540"/>
<dbReference type="Gene3D" id="1.10.3210.10">
    <property type="entry name" value="Hypothetical protein af1432"/>
    <property type="match status" value="1"/>
</dbReference>
<dbReference type="AlphaFoldDB" id="A0A0A5HYQ5"/>
<sequence length="408" mass="46567">MLVTNKKYNSEALAIAQKVNHLTRERHAKWLVSLKYILDQSDVDATLSRQSEFCDSVILKEEERITNNQRLLLECESERVQERRQAAEDKQRILGNVVDDVTKHAEQLITDTLLNIPAIKLFGRFPDFSYFSSIAYSPSASYSKLTVLPTNDNQLRNNLLMLVNDPKFCARIGKMARGINEPQVAIGTLGTENCRVLLPILMVKPILRWHNPLTKNIAPKLWQHMILTANVTRMRLDMAGIKNPEQGVLLGVLRTIGNFAVVNQFPQLFEDALVEKMRYYRENNLRDEYYACAEVTPNLNLLPKLLVNLDNAVTRKVIEEIEWGPNTVHLKNALLDDLEERPILERSEFGVALAQGQAYAIFDMLDRSDAFLEKHKPFWFAHVQMPPSALNELRAKHPGRIGLSNANS</sequence>
<dbReference type="Pfam" id="PF08668">
    <property type="entry name" value="HDOD"/>
    <property type="match status" value="1"/>
</dbReference>
<comment type="caution">
    <text evidence="2">The sequence shown here is derived from an EMBL/GenBank/DDBJ whole genome shotgun (WGS) entry which is preliminary data.</text>
</comment>
<feature type="domain" description="HDOD" evidence="1">
    <location>
        <begin position="137"/>
        <end position="275"/>
    </location>
</feature>
<dbReference type="SUPFAM" id="SSF109604">
    <property type="entry name" value="HD-domain/PDEase-like"/>
    <property type="match status" value="1"/>
</dbReference>